<gene>
    <name evidence="1" type="ORF">Enr8_11740</name>
</gene>
<proteinExistence type="predicted"/>
<organism evidence="1 2">
    <name type="scientific">Blastopirellula retiformator</name>
    <dbReference type="NCBI Taxonomy" id="2527970"/>
    <lineage>
        <taxon>Bacteria</taxon>
        <taxon>Pseudomonadati</taxon>
        <taxon>Planctomycetota</taxon>
        <taxon>Planctomycetia</taxon>
        <taxon>Pirellulales</taxon>
        <taxon>Pirellulaceae</taxon>
        <taxon>Blastopirellula</taxon>
    </lineage>
</organism>
<sequence length="204" mass="22610">MSDVYRNYLEAPNSQGFAQLQAEVAAEPDFDPQGGFVFELEAACQRGDFRETYWRTTEMPFAWVASPAAHFFAGVAANEMGCYGEAELERFLFRSMLEGLLATGDGSLDAPYRITHLSDENDLLAYFSITQGTSPDGAQQLVRKGDRLIDVIHGDDDQSLHFDVTHLAGAQSKARRRPASKFRSLLASSRLGLDKQGFDKRAAF</sequence>
<keyword evidence="2" id="KW-1185">Reference proteome</keyword>
<accession>A0A5C5VNI7</accession>
<comment type="caution">
    <text evidence="1">The sequence shown here is derived from an EMBL/GenBank/DDBJ whole genome shotgun (WGS) entry which is preliminary data.</text>
</comment>
<dbReference type="OrthoDB" id="266490at2"/>
<reference evidence="1 2" key="1">
    <citation type="submission" date="2019-02" db="EMBL/GenBank/DDBJ databases">
        <title>Deep-cultivation of Planctomycetes and their phenomic and genomic characterization uncovers novel biology.</title>
        <authorList>
            <person name="Wiegand S."/>
            <person name="Jogler M."/>
            <person name="Boedeker C."/>
            <person name="Pinto D."/>
            <person name="Vollmers J."/>
            <person name="Rivas-Marin E."/>
            <person name="Kohn T."/>
            <person name="Peeters S.H."/>
            <person name="Heuer A."/>
            <person name="Rast P."/>
            <person name="Oberbeckmann S."/>
            <person name="Bunk B."/>
            <person name="Jeske O."/>
            <person name="Meyerdierks A."/>
            <person name="Storesund J.E."/>
            <person name="Kallscheuer N."/>
            <person name="Luecker S."/>
            <person name="Lage O.M."/>
            <person name="Pohl T."/>
            <person name="Merkel B.J."/>
            <person name="Hornburger P."/>
            <person name="Mueller R.-W."/>
            <person name="Bruemmer F."/>
            <person name="Labrenz M."/>
            <person name="Spormann A.M."/>
            <person name="Op Den Camp H."/>
            <person name="Overmann J."/>
            <person name="Amann R."/>
            <person name="Jetten M.S.M."/>
            <person name="Mascher T."/>
            <person name="Medema M.H."/>
            <person name="Devos D.P."/>
            <person name="Kaster A.-K."/>
            <person name="Ovreas L."/>
            <person name="Rohde M."/>
            <person name="Galperin M.Y."/>
            <person name="Jogler C."/>
        </authorList>
    </citation>
    <scope>NUCLEOTIDE SEQUENCE [LARGE SCALE GENOMIC DNA]</scope>
    <source>
        <strain evidence="1 2">Enr8</strain>
    </source>
</reference>
<name>A0A5C5VNI7_9BACT</name>
<dbReference type="AlphaFoldDB" id="A0A5C5VNI7"/>
<dbReference type="EMBL" id="SJPF01000001">
    <property type="protein sequence ID" value="TWT39475.1"/>
    <property type="molecule type" value="Genomic_DNA"/>
</dbReference>
<evidence type="ECO:0000313" key="2">
    <source>
        <dbReference type="Proteomes" id="UP000318878"/>
    </source>
</evidence>
<protein>
    <submittedName>
        <fullName evidence="1">Uncharacterized protein</fullName>
    </submittedName>
</protein>
<dbReference type="RefSeq" id="WP_146429643.1">
    <property type="nucleotide sequence ID" value="NZ_SJPF01000001.1"/>
</dbReference>
<dbReference type="Proteomes" id="UP000318878">
    <property type="component" value="Unassembled WGS sequence"/>
</dbReference>
<evidence type="ECO:0000313" key="1">
    <source>
        <dbReference type="EMBL" id="TWT39475.1"/>
    </source>
</evidence>